<gene>
    <name evidence="1" type="ORF">E2553_09195</name>
</gene>
<dbReference type="Proteomes" id="UP000297385">
    <property type="component" value="Unassembled WGS sequence"/>
</dbReference>
<dbReference type="SUPFAM" id="SSF55724">
    <property type="entry name" value="Mog1p/PsbP-like"/>
    <property type="match status" value="1"/>
</dbReference>
<comment type="caution">
    <text evidence="1">The sequence shown here is derived from an EMBL/GenBank/DDBJ whole genome shotgun (WGS) entry which is preliminary data.</text>
</comment>
<dbReference type="RefSeq" id="WP_134456926.1">
    <property type="nucleotide sequence ID" value="NZ_JBHMFL010000175.1"/>
</dbReference>
<dbReference type="Gene3D" id="3.40.1000.10">
    <property type="entry name" value="Mog1/PsbP, alpha/beta/alpha sandwich"/>
    <property type="match status" value="1"/>
</dbReference>
<reference evidence="1 2" key="1">
    <citation type="submission" date="2019-03" db="EMBL/GenBank/DDBJ databases">
        <title>Complete Genome Sequence of Paraburkholderia dipogonis ICMP 19430T, a Nitrogen-fixing Symbiont of the South African Invasive Legume Dipogon lignosus in New Zealand.</title>
        <authorList>
            <person name="De Meyer S.E."/>
        </authorList>
    </citation>
    <scope>NUCLEOTIDE SEQUENCE [LARGE SCALE GENOMIC DNA]</scope>
    <source>
        <strain evidence="1 2">ICMP 19430</strain>
    </source>
</reference>
<dbReference type="Pfam" id="PF08786">
    <property type="entry name" value="DcrB"/>
    <property type="match status" value="1"/>
</dbReference>
<proteinExistence type="predicted"/>
<evidence type="ECO:0000313" key="2">
    <source>
        <dbReference type="Proteomes" id="UP000297385"/>
    </source>
</evidence>
<protein>
    <submittedName>
        <fullName evidence="1">DUF1795 domain-containing protein</fullName>
    </submittedName>
</protein>
<dbReference type="AlphaFoldDB" id="A0A4Y8N6D7"/>
<dbReference type="GeneID" id="97306222"/>
<dbReference type="EMBL" id="SNVI01000001">
    <property type="protein sequence ID" value="TFE45172.1"/>
    <property type="molecule type" value="Genomic_DNA"/>
</dbReference>
<sequence length="143" mass="16056">MTVHYTMHEGRITLPAGYSDRTVNIFVQEPMTNGLSNVQVARDTARQGEALDDYVNRQIALLKRKIKGLSVTSREAVVLAGCRADGIEIETRYQSNGKSVYQRQCAVFIANDRALIFTATNTVPFTSEQLAIWRRMTDTFVPV</sequence>
<name>A0A4Y8N6D7_9BURK</name>
<dbReference type="InterPro" id="IPR014894">
    <property type="entry name" value="DcrB/EagT6"/>
</dbReference>
<dbReference type="InterPro" id="IPR016123">
    <property type="entry name" value="Mog1/PsbP_a/b/a-sand"/>
</dbReference>
<accession>A0A4Y8N6D7</accession>
<organism evidence="1 2">
    <name type="scientific">Paraburkholderia dipogonis</name>
    <dbReference type="NCBI Taxonomy" id="1211383"/>
    <lineage>
        <taxon>Bacteria</taxon>
        <taxon>Pseudomonadati</taxon>
        <taxon>Pseudomonadota</taxon>
        <taxon>Betaproteobacteria</taxon>
        <taxon>Burkholderiales</taxon>
        <taxon>Burkholderiaceae</taxon>
        <taxon>Paraburkholderia</taxon>
    </lineage>
</organism>
<evidence type="ECO:0000313" key="1">
    <source>
        <dbReference type="EMBL" id="TFE45172.1"/>
    </source>
</evidence>